<reference evidence="1 2" key="2">
    <citation type="journal article" date="2022" name="Arch. Microbiol.">
        <title>Rhodococcus pseudokoreensis sp. nov. isolated from the rhizosphere of young M26 apple rootstocks.</title>
        <authorList>
            <person name="Kampfer P."/>
            <person name="Glaeser S.P."/>
            <person name="Blom J."/>
            <person name="Wolf J."/>
            <person name="Benning S."/>
            <person name="Schloter M."/>
            <person name="Neumann-Schaal M."/>
        </authorList>
    </citation>
    <scope>NUCLEOTIDE SEQUENCE [LARGE SCALE GENOMIC DNA]</scope>
    <source>
        <strain evidence="1 2">R79</strain>
    </source>
</reference>
<accession>A0A974W309</accession>
<evidence type="ECO:0000313" key="2">
    <source>
        <dbReference type="Proteomes" id="UP000662986"/>
    </source>
</evidence>
<name>A0A974W309_9NOCA</name>
<reference evidence="1 2" key="1">
    <citation type="journal article" date="2021" name="Microbiol. Resour. Announc.">
        <title>Complete Genome Sequences of Two Rhodococcus sp. Strains with Large and Linear Chromosomes, Isolated from Apple Rhizosphere.</title>
        <authorList>
            <person name="Benning S."/>
            <person name="Brugnone N."/>
            <person name="Siani R."/>
            <person name="Kublik S."/>
            <person name="Schloter M."/>
            <person name="Rad V."/>
        </authorList>
    </citation>
    <scope>NUCLEOTIDE SEQUENCE [LARGE SCALE GENOMIC DNA]</scope>
    <source>
        <strain evidence="1 2">R79</strain>
    </source>
</reference>
<sequence>MRDTFSEAFRLASLAADINEDSGQSALVEAVNELDVEQLRPIIFAQAHLAAMLTSEIANNHDLPGEHPEILANVAHGLQTTARQP</sequence>
<proteinExistence type="predicted"/>
<keyword evidence="2" id="KW-1185">Reference proteome</keyword>
<dbReference type="Proteomes" id="UP000662986">
    <property type="component" value="Chromosome"/>
</dbReference>
<evidence type="ECO:0000313" key="1">
    <source>
        <dbReference type="EMBL" id="QSE90308.1"/>
    </source>
</evidence>
<dbReference type="EMBL" id="CP070619">
    <property type="protein sequence ID" value="QSE90308.1"/>
    <property type="molecule type" value="Genomic_DNA"/>
</dbReference>
<gene>
    <name evidence="1" type="ORF">JWS13_17615</name>
</gene>
<dbReference type="RefSeq" id="WP_206006778.1">
    <property type="nucleotide sequence ID" value="NZ_CP070619.1"/>
</dbReference>
<organism evidence="1 2">
    <name type="scientific">Rhodococcus pseudokoreensis</name>
    <dbReference type="NCBI Taxonomy" id="2811421"/>
    <lineage>
        <taxon>Bacteria</taxon>
        <taxon>Bacillati</taxon>
        <taxon>Actinomycetota</taxon>
        <taxon>Actinomycetes</taxon>
        <taxon>Mycobacteriales</taxon>
        <taxon>Nocardiaceae</taxon>
        <taxon>Rhodococcus</taxon>
    </lineage>
</organism>
<protein>
    <submittedName>
        <fullName evidence="1">Uncharacterized protein</fullName>
    </submittedName>
</protein>